<dbReference type="SUPFAM" id="SSF48452">
    <property type="entry name" value="TPR-like"/>
    <property type="match status" value="1"/>
</dbReference>
<evidence type="ECO:0000313" key="3">
    <source>
        <dbReference type="Proteomes" id="UP001608902"/>
    </source>
</evidence>
<dbReference type="EMBL" id="JBGFUD010013725">
    <property type="protein sequence ID" value="MFH4983782.1"/>
    <property type="molecule type" value="Genomic_DNA"/>
</dbReference>
<feature type="region of interest" description="Disordered" evidence="1">
    <location>
        <begin position="39"/>
        <end position="58"/>
    </location>
</feature>
<accession>A0ABD6F2U6</accession>
<proteinExistence type="predicted"/>
<organism evidence="2 3">
    <name type="scientific">Gnathostoma spinigerum</name>
    <dbReference type="NCBI Taxonomy" id="75299"/>
    <lineage>
        <taxon>Eukaryota</taxon>
        <taxon>Metazoa</taxon>
        <taxon>Ecdysozoa</taxon>
        <taxon>Nematoda</taxon>
        <taxon>Chromadorea</taxon>
        <taxon>Rhabditida</taxon>
        <taxon>Spirurina</taxon>
        <taxon>Gnathostomatomorpha</taxon>
        <taxon>Gnathostomatoidea</taxon>
        <taxon>Gnathostomatidae</taxon>
        <taxon>Gnathostoma</taxon>
    </lineage>
</organism>
<sequence length="150" mass="16787">MKDPGFDWSLKGFTAADMAAVGETIGATDNKVKNAYVASSMSSTGNGPASKKQKTKDEAALEHEKELLEKEQLLMDENRLPSSEVEFDRLIAGRPNSSELWIRYISFFCAQKDIVKAREIAERALTSIYFRYIVFIHLLIAYATKISTLS</sequence>
<comment type="caution">
    <text evidence="2">The sequence shown here is derived from an EMBL/GenBank/DDBJ whole genome shotgun (WGS) entry which is preliminary data.</text>
</comment>
<name>A0ABD6F2U6_9BILA</name>
<evidence type="ECO:0000313" key="2">
    <source>
        <dbReference type="EMBL" id="MFH4983782.1"/>
    </source>
</evidence>
<dbReference type="AlphaFoldDB" id="A0ABD6F2U6"/>
<dbReference type="Gene3D" id="1.25.40.10">
    <property type="entry name" value="Tetratricopeptide repeat domain"/>
    <property type="match status" value="1"/>
</dbReference>
<protein>
    <submittedName>
        <fullName evidence="2">Uncharacterized protein</fullName>
    </submittedName>
</protein>
<dbReference type="InterPro" id="IPR011990">
    <property type="entry name" value="TPR-like_helical_dom_sf"/>
</dbReference>
<dbReference type="PANTHER" id="PTHR23270:SF10">
    <property type="entry name" value="PROTEIN RRP5 HOMOLOG"/>
    <property type="match status" value="1"/>
</dbReference>
<dbReference type="InterPro" id="IPR045209">
    <property type="entry name" value="Rrp5"/>
</dbReference>
<dbReference type="PANTHER" id="PTHR23270">
    <property type="entry name" value="PROGRAMMED CELL DEATH PROTEIN 11 PRE-RRNA PROCESSING PROTEIN RRP5"/>
    <property type="match status" value="1"/>
</dbReference>
<gene>
    <name evidence="2" type="ORF">AB6A40_010491</name>
</gene>
<reference evidence="2 3" key="1">
    <citation type="submission" date="2024-08" db="EMBL/GenBank/DDBJ databases">
        <title>Gnathostoma spinigerum genome.</title>
        <authorList>
            <person name="Gonzalez-Bertolin B."/>
            <person name="Monzon S."/>
            <person name="Zaballos A."/>
            <person name="Jimenez P."/>
            <person name="Dekumyoy P."/>
            <person name="Varona S."/>
            <person name="Cuesta I."/>
            <person name="Sumanam S."/>
            <person name="Adisakwattana P."/>
            <person name="Gasser R.B."/>
            <person name="Hernandez-Gonzalez A."/>
            <person name="Young N.D."/>
            <person name="Perteguer M.J."/>
        </authorList>
    </citation>
    <scope>NUCLEOTIDE SEQUENCE [LARGE SCALE GENOMIC DNA]</scope>
    <source>
        <strain evidence="2">AL3</strain>
        <tissue evidence="2">Liver</tissue>
    </source>
</reference>
<evidence type="ECO:0000256" key="1">
    <source>
        <dbReference type="SAM" id="MobiDB-lite"/>
    </source>
</evidence>
<keyword evidence="3" id="KW-1185">Reference proteome</keyword>
<dbReference type="Proteomes" id="UP001608902">
    <property type="component" value="Unassembled WGS sequence"/>
</dbReference>